<keyword evidence="2" id="KW-0813">Transport</keyword>
<organism evidence="8 9">
    <name type="scientific">Budvicia aquatica</name>
    <dbReference type="NCBI Taxonomy" id="82979"/>
    <lineage>
        <taxon>Bacteria</taxon>
        <taxon>Pseudomonadati</taxon>
        <taxon>Pseudomonadota</taxon>
        <taxon>Gammaproteobacteria</taxon>
        <taxon>Enterobacterales</taxon>
        <taxon>Budviciaceae</taxon>
        <taxon>Budvicia</taxon>
    </lineage>
</organism>
<feature type="transmembrane region" description="Helical" evidence="7">
    <location>
        <begin position="64"/>
        <end position="93"/>
    </location>
</feature>
<gene>
    <name evidence="8" type="ORF">CRN84_06760</name>
</gene>
<evidence type="ECO:0000256" key="1">
    <source>
        <dbReference type="ARBA" id="ARBA00004651"/>
    </source>
</evidence>
<feature type="transmembrane region" description="Helical" evidence="7">
    <location>
        <begin position="12"/>
        <end position="29"/>
    </location>
</feature>
<dbReference type="NCBIfam" id="NF004903">
    <property type="entry name" value="PRK06265.1-3"/>
    <property type="match status" value="1"/>
</dbReference>
<dbReference type="EMBL" id="PDDX01000001">
    <property type="protein sequence ID" value="PHI29037.1"/>
    <property type="molecule type" value="Genomic_DNA"/>
</dbReference>
<feature type="transmembrane region" description="Helical" evidence="7">
    <location>
        <begin position="168"/>
        <end position="192"/>
    </location>
</feature>
<proteinExistence type="predicted"/>
<dbReference type="RefSeq" id="WP_029095299.1">
    <property type="nucleotide sequence ID" value="NZ_PDDX01000001.1"/>
</dbReference>
<evidence type="ECO:0000256" key="3">
    <source>
        <dbReference type="ARBA" id="ARBA00022475"/>
    </source>
</evidence>
<evidence type="ECO:0000256" key="4">
    <source>
        <dbReference type="ARBA" id="ARBA00022692"/>
    </source>
</evidence>
<comment type="subcellular location">
    <subcellularLocation>
        <location evidence="1">Cell membrane</location>
        <topology evidence="1">Multi-pass membrane protein</topology>
    </subcellularLocation>
</comment>
<dbReference type="Proteomes" id="UP000224974">
    <property type="component" value="Unassembled WGS sequence"/>
</dbReference>
<dbReference type="Pfam" id="PF01891">
    <property type="entry name" value="CbiM"/>
    <property type="match status" value="1"/>
</dbReference>
<reference evidence="9" key="1">
    <citation type="submission" date="2017-09" db="EMBL/GenBank/DDBJ databases">
        <title>FDA dAtabase for Regulatory Grade micrObial Sequences (FDA-ARGOS): Supporting development and validation of Infectious Disease Dx tests.</title>
        <authorList>
            <person name="Minogue T."/>
            <person name="Wolcott M."/>
            <person name="Wasieloski L."/>
            <person name="Aguilar W."/>
            <person name="Moore D."/>
            <person name="Tallon L."/>
            <person name="Sadzewicz L."/>
            <person name="Ott S."/>
            <person name="Zhao X."/>
            <person name="Nagaraj S."/>
            <person name="Vavikolanu K."/>
            <person name="Aluvathingal J."/>
            <person name="Nadendla S."/>
            <person name="Sichtig H."/>
        </authorList>
    </citation>
    <scope>NUCLEOTIDE SEQUENCE [LARGE SCALE GENOMIC DNA]</scope>
    <source>
        <strain evidence="9">FDAARGOS_387</strain>
    </source>
</reference>
<feature type="transmembrane region" description="Helical" evidence="7">
    <location>
        <begin position="41"/>
        <end position="58"/>
    </location>
</feature>
<dbReference type="PANTHER" id="PTHR34229:SF1">
    <property type="entry name" value="METAL TRANSPORT PROTEIN HI_1621-RELATED"/>
    <property type="match status" value="1"/>
</dbReference>
<dbReference type="OrthoDB" id="9792317at2"/>
<dbReference type="Gene3D" id="1.10.1760.20">
    <property type="match status" value="1"/>
</dbReference>
<dbReference type="InterPro" id="IPR002751">
    <property type="entry name" value="CbiM/NikMN"/>
</dbReference>
<evidence type="ECO:0000256" key="7">
    <source>
        <dbReference type="SAM" id="Phobius"/>
    </source>
</evidence>
<dbReference type="STRING" id="1111728.GCA_000427805_02901"/>
<dbReference type="NCBIfam" id="NF004905">
    <property type="entry name" value="PRK06265.1-5"/>
    <property type="match status" value="1"/>
</dbReference>
<accession>A0A2C6DIK9</accession>
<keyword evidence="5 7" id="KW-1133">Transmembrane helix</keyword>
<evidence type="ECO:0000256" key="5">
    <source>
        <dbReference type="ARBA" id="ARBA00022989"/>
    </source>
</evidence>
<sequence length="208" mass="21274">MAHIPDGILSLPVLVGGGIIAASGVALALRQLDDRAIPRMAILSAVFFAASLISVPVGPSSVHLLLSGVMGLFLGLGIFPAVLVALILQAVLFGFGGLTTLGVNTLNIALPGALVGMVLGPMIRRTDSPLWAGAIAAIGSVFSVLATGGMVALSLWLSSSEFTPVAKVLLLTYLPLALADAAITAVVVGFIMRVKPLALFPYLPARRE</sequence>
<dbReference type="PANTHER" id="PTHR34229">
    <property type="entry name" value="METAL TRANSPORT PROTEIN HI_1621-RELATED"/>
    <property type="match status" value="1"/>
</dbReference>
<keyword evidence="4 7" id="KW-0812">Transmembrane</keyword>
<name>A0A2C6DIK9_9GAMM</name>
<dbReference type="GO" id="GO:0000041">
    <property type="term" value="P:transition metal ion transport"/>
    <property type="evidence" value="ECO:0007669"/>
    <property type="project" value="InterPro"/>
</dbReference>
<evidence type="ECO:0000313" key="9">
    <source>
        <dbReference type="Proteomes" id="UP000224974"/>
    </source>
</evidence>
<evidence type="ECO:0000313" key="8">
    <source>
        <dbReference type="EMBL" id="PHI29037.1"/>
    </source>
</evidence>
<protein>
    <submittedName>
        <fullName evidence="8">Cobalamin biosynthesis protein CbiM</fullName>
    </submittedName>
</protein>
<comment type="caution">
    <text evidence="8">The sequence shown here is derived from an EMBL/GenBank/DDBJ whole genome shotgun (WGS) entry which is preliminary data.</text>
</comment>
<keyword evidence="3" id="KW-1003">Cell membrane</keyword>
<keyword evidence="6 7" id="KW-0472">Membrane</keyword>
<feature type="transmembrane region" description="Helical" evidence="7">
    <location>
        <begin position="130"/>
        <end position="156"/>
    </location>
</feature>
<dbReference type="AlphaFoldDB" id="A0A2C6DIK9"/>
<dbReference type="GO" id="GO:0005886">
    <property type="term" value="C:plasma membrane"/>
    <property type="evidence" value="ECO:0007669"/>
    <property type="project" value="UniProtKB-SubCell"/>
</dbReference>
<evidence type="ECO:0000256" key="6">
    <source>
        <dbReference type="ARBA" id="ARBA00023136"/>
    </source>
</evidence>
<evidence type="ECO:0000256" key="2">
    <source>
        <dbReference type="ARBA" id="ARBA00022448"/>
    </source>
</evidence>
<feature type="transmembrane region" description="Helical" evidence="7">
    <location>
        <begin position="105"/>
        <end position="124"/>
    </location>
</feature>
<keyword evidence="9" id="KW-1185">Reference proteome</keyword>